<dbReference type="InterPro" id="IPR013780">
    <property type="entry name" value="Glyco_hydro_b"/>
</dbReference>
<evidence type="ECO:0000313" key="5">
    <source>
        <dbReference type="EMBL" id="TID21304.1"/>
    </source>
</evidence>
<dbReference type="PANTHER" id="PTHR36183">
    <property type="entry name" value="BETA-GLUCURONIDASE"/>
    <property type="match status" value="1"/>
</dbReference>
<dbReference type="InterPro" id="IPR052974">
    <property type="entry name" value="GH79_Enzymes"/>
</dbReference>
<evidence type="ECO:0000256" key="2">
    <source>
        <dbReference type="SAM" id="Phobius"/>
    </source>
</evidence>
<feature type="domain" description="Beta-glucuronidase C-terminal" evidence="4">
    <location>
        <begin position="422"/>
        <end position="525"/>
    </location>
</feature>
<evidence type="ECO:0000313" key="6">
    <source>
        <dbReference type="Proteomes" id="UP000298493"/>
    </source>
</evidence>
<feature type="region of interest" description="Disordered" evidence="1">
    <location>
        <begin position="540"/>
        <end position="562"/>
    </location>
</feature>
<evidence type="ECO:0000259" key="4">
    <source>
        <dbReference type="Pfam" id="PF16862"/>
    </source>
</evidence>
<evidence type="ECO:0000256" key="1">
    <source>
        <dbReference type="SAM" id="MobiDB-lite"/>
    </source>
</evidence>
<organism evidence="5 6">
    <name type="scientific">Venturia nashicola</name>
    <dbReference type="NCBI Taxonomy" id="86259"/>
    <lineage>
        <taxon>Eukaryota</taxon>
        <taxon>Fungi</taxon>
        <taxon>Dikarya</taxon>
        <taxon>Ascomycota</taxon>
        <taxon>Pezizomycotina</taxon>
        <taxon>Dothideomycetes</taxon>
        <taxon>Pleosporomycetidae</taxon>
        <taxon>Venturiales</taxon>
        <taxon>Venturiaceae</taxon>
        <taxon>Venturia</taxon>
    </lineage>
</organism>
<sequence>MPSMLPFTLALLSFAASSYQQATATISAPTSAASASGVSNALNQAFAGFGIEPSNLYSFTGGSITNELSVNLLQNLANYAGAPPHLRIGGNTADQMIYNPSFTGYEMMLKQNPTGQGAEHTDKFIFGPMYWTALNRFPKGTPITFGLSLAYQGSDYIQNIVMEAKACLNGLKNVNLYSFEIGNEPDLYLANQFRSAPWDGKVYTQQYLERASAVYQQVLKPAGLPAQFFEAPNTASTIGTTFAVDDLQQAGIMNGVNGSSTFLAAWNQHDYYYFVDVSTYTLTLEYLQDLKHTEEQFSYWAQQVQAAIKTGVPYYLREMANAGPIGVQGVSDTFGAALWTLNFFCYAASVGVESVQMHMTDNSYASAWQPGELNGQGPHIRPSYYAFAAMAQLLGAGNGTTQIAAVTPNNIPSNYADYVRTYAAYTNGELSAVVLINSMNSREEVTSKGSVTFKLSFPNAKGETLYISTLTAAGGDSVTGTTWNGLSFQDSGDGTASVSNSAVQTVVIGNDGSASVTVRDSQAVIANVGFLLGSRAVKAGTASSGTSNSKKSGSSGPTSNSATSVAITSVFTTAAAMATSAAPVASTTSRSDAELGRRRPKRWSVMFMVAMFTFIFVVIAARTFG</sequence>
<proteinExistence type="predicted"/>
<evidence type="ECO:0000256" key="3">
    <source>
        <dbReference type="SAM" id="SignalP"/>
    </source>
</evidence>
<dbReference type="AlphaFoldDB" id="A0A4Z1P434"/>
<accession>A0A4Z1P434</accession>
<keyword evidence="2" id="KW-0472">Membrane</keyword>
<dbReference type="Gene3D" id="2.60.40.1180">
    <property type="entry name" value="Golgi alpha-mannosidase II"/>
    <property type="match status" value="1"/>
</dbReference>
<comment type="caution">
    <text evidence="5">The sequence shown here is derived from an EMBL/GenBank/DDBJ whole genome shotgun (WGS) entry which is preliminary data.</text>
</comment>
<feature type="signal peptide" evidence="3">
    <location>
        <begin position="1"/>
        <end position="24"/>
    </location>
</feature>
<keyword evidence="2" id="KW-0812">Transmembrane</keyword>
<keyword evidence="3" id="KW-0732">Signal</keyword>
<dbReference type="SUPFAM" id="SSF51445">
    <property type="entry name" value="(Trans)glycosidases"/>
    <property type="match status" value="1"/>
</dbReference>
<feature type="chain" id="PRO_5021424974" evidence="3">
    <location>
        <begin position="25"/>
        <end position="625"/>
    </location>
</feature>
<keyword evidence="2" id="KW-1133">Transmembrane helix</keyword>
<gene>
    <name evidence="5" type="ORF">E6O75_ATG04699</name>
</gene>
<keyword evidence="5" id="KW-0378">Hydrolase</keyword>
<dbReference type="Proteomes" id="UP000298493">
    <property type="component" value="Unassembled WGS sequence"/>
</dbReference>
<dbReference type="InterPro" id="IPR017853">
    <property type="entry name" value="GH"/>
</dbReference>
<protein>
    <submittedName>
        <fullName evidence="5">Glycoside hydrolase family 79 protein</fullName>
    </submittedName>
</protein>
<dbReference type="InterPro" id="IPR031728">
    <property type="entry name" value="GlcAase_C"/>
</dbReference>
<dbReference type="Pfam" id="PF16862">
    <property type="entry name" value="Glyco_hydro_79C"/>
    <property type="match status" value="1"/>
</dbReference>
<dbReference type="PANTHER" id="PTHR36183:SF2">
    <property type="entry name" value="BETA-GLUCURONIDASE C-TERMINAL DOMAIN-CONTAINING PROTEIN"/>
    <property type="match status" value="1"/>
</dbReference>
<dbReference type="EMBL" id="SNSC02000009">
    <property type="protein sequence ID" value="TID21304.1"/>
    <property type="molecule type" value="Genomic_DNA"/>
</dbReference>
<keyword evidence="6" id="KW-1185">Reference proteome</keyword>
<dbReference type="Gene3D" id="3.20.20.80">
    <property type="entry name" value="Glycosidases"/>
    <property type="match status" value="1"/>
</dbReference>
<dbReference type="GO" id="GO:0016787">
    <property type="term" value="F:hydrolase activity"/>
    <property type="evidence" value="ECO:0007669"/>
    <property type="project" value="UniProtKB-KW"/>
</dbReference>
<name>A0A4Z1P434_9PEZI</name>
<feature type="transmembrane region" description="Helical" evidence="2">
    <location>
        <begin position="605"/>
        <end position="624"/>
    </location>
</feature>
<reference evidence="5 6" key="1">
    <citation type="submission" date="2019-04" db="EMBL/GenBank/DDBJ databases">
        <title>High contiguity whole genome sequence and gene annotation resource for two Venturia nashicola isolates.</title>
        <authorList>
            <person name="Prokchorchik M."/>
            <person name="Won K."/>
            <person name="Lee Y."/>
            <person name="Choi E.D."/>
            <person name="Segonzac C."/>
            <person name="Sohn K.H."/>
        </authorList>
    </citation>
    <scope>NUCLEOTIDE SEQUENCE [LARGE SCALE GENOMIC DNA]</scope>
    <source>
        <strain evidence="5 6">PRI2</strain>
    </source>
</reference>